<reference evidence="4 5" key="1">
    <citation type="submission" date="2015-02" db="EMBL/GenBank/DDBJ databases">
        <title>Draft genome sequences of ten Microbacterium spp. with emphasis on heavy metal contaminated environments.</title>
        <authorList>
            <person name="Corretto E."/>
        </authorList>
    </citation>
    <scope>NUCLEOTIDE SEQUENCE [LARGE SCALE GENOMIC DNA]</scope>
    <source>
        <strain evidence="4 5">BEL4b</strain>
    </source>
</reference>
<evidence type="ECO:0000313" key="5">
    <source>
        <dbReference type="Proteomes" id="UP000033640"/>
    </source>
</evidence>
<keyword evidence="1 2" id="KW-0238">DNA-binding</keyword>
<accession>A0A0F0LJR8</accession>
<dbReference type="RefSeq" id="WP_045277583.1">
    <property type="nucleotide sequence ID" value="NZ_CAKKLT010000066.1"/>
</dbReference>
<dbReference type="EMBL" id="JYIW01000011">
    <property type="protein sequence ID" value="KJL33378.1"/>
    <property type="molecule type" value="Genomic_DNA"/>
</dbReference>
<name>A0A0F0LJR8_9MICO</name>
<dbReference type="InterPro" id="IPR001647">
    <property type="entry name" value="HTH_TetR"/>
</dbReference>
<dbReference type="PROSITE" id="PS50977">
    <property type="entry name" value="HTH_TETR_2"/>
    <property type="match status" value="1"/>
</dbReference>
<dbReference type="InterPro" id="IPR009057">
    <property type="entry name" value="Homeodomain-like_sf"/>
</dbReference>
<evidence type="ECO:0000313" key="4">
    <source>
        <dbReference type="EMBL" id="KJL33378.1"/>
    </source>
</evidence>
<comment type="caution">
    <text evidence="4">The sequence shown here is derived from an EMBL/GenBank/DDBJ whole genome shotgun (WGS) entry which is preliminary data.</text>
</comment>
<dbReference type="OrthoDB" id="6929199at2"/>
<dbReference type="AlphaFoldDB" id="A0A0F0LJR8"/>
<proteinExistence type="predicted"/>
<gene>
    <name evidence="4" type="ORF">RS83_00139</name>
</gene>
<organism evidence="4 5">
    <name type="scientific">Microbacterium oxydans</name>
    <dbReference type="NCBI Taxonomy" id="82380"/>
    <lineage>
        <taxon>Bacteria</taxon>
        <taxon>Bacillati</taxon>
        <taxon>Actinomycetota</taxon>
        <taxon>Actinomycetes</taxon>
        <taxon>Micrococcales</taxon>
        <taxon>Microbacteriaceae</taxon>
        <taxon>Microbacterium</taxon>
    </lineage>
</organism>
<feature type="DNA-binding region" description="H-T-H motif" evidence="2">
    <location>
        <begin position="35"/>
        <end position="54"/>
    </location>
</feature>
<dbReference type="Gene3D" id="1.10.357.10">
    <property type="entry name" value="Tetracycline Repressor, domain 2"/>
    <property type="match status" value="1"/>
</dbReference>
<evidence type="ECO:0000256" key="2">
    <source>
        <dbReference type="PROSITE-ProRule" id="PRU00335"/>
    </source>
</evidence>
<dbReference type="GO" id="GO:0003677">
    <property type="term" value="F:DNA binding"/>
    <property type="evidence" value="ECO:0007669"/>
    <property type="project" value="UniProtKB-UniRule"/>
</dbReference>
<feature type="domain" description="HTH tetR-type" evidence="3">
    <location>
        <begin position="12"/>
        <end position="72"/>
    </location>
</feature>
<dbReference type="SUPFAM" id="SSF46689">
    <property type="entry name" value="Homeodomain-like"/>
    <property type="match status" value="1"/>
</dbReference>
<dbReference type="Proteomes" id="UP000033640">
    <property type="component" value="Unassembled WGS sequence"/>
</dbReference>
<dbReference type="PATRIC" id="fig|82380.11.peg.143"/>
<evidence type="ECO:0000259" key="3">
    <source>
        <dbReference type="PROSITE" id="PS50977"/>
    </source>
</evidence>
<protein>
    <recommendedName>
        <fullName evidence="3">HTH tetR-type domain-containing protein</fullName>
    </recommendedName>
</protein>
<evidence type="ECO:0000256" key="1">
    <source>
        <dbReference type="ARBA" id="ARBA00023125"/>
    </source>
</evidence>
<sequence length="199" mass="21511">MAEATRRRRDPEARRREIAAAAAELIVEVGADALTHRLVASRACVPLGSTTQYYDTLDDLRTAAFGVLADEVDARLDGIRRIVAERGASPAVLAGLIADGLDDARTVQADRAVVTAAVHDPRLRELARHLSEQLVAMLEPSYGVDRATAAMIFIDGVMWSAQIRDVTLDRPFIETVLTRILGMPETDTNPGRIVASSAP</sequence>